<comment type="caution">
    <text evidence="1">The sequence shown here is derived from an EMBL/GenBank/DDBJ whole genome shotgun (WGS) entry which is preliminary data.</text>
</comment>
<evidence type="ECO:0000313" key="1">
    <source>
        <dbReference type="EMBL" id="CAG8571159.1"/>
    </source>
</evidence>
<dbReference type="EMBL" id="CAJVQC010006778">
    <property type="protein sequence ID" value="CAG8571159.1"/>
    <property type="molecule type" value="Genomic_DNA"/>
</dbReference>
<sequence>EKLESDINENIEEKLIYPGKTAEYLHAIADYSKKDYKTLQTIMLSDKEWSAIQNLILVLQPFAEATNLLGSSTYYTYSMMNPILISIKQQFMLLALCSNFIMMVLDFSNNKTVFDDNNTNEEAKNLNTPLNSSQSLLPSILDPRIKNLAIVSEANRYATEKLLKEKFVEMKTELSLNDASSFLLNSNFQQKTVIQKIKQLKILANLKKLQIAVFNEVSEYLKLEEIDFESDAFNWWYERHEKFPILNRLAKKYLAVYACSTASERLFSNAGNLLTIKRT</sequence>
<organism evidence="1 2">
    <name type="scientific">Racocetra persica</name>
    <dbReference type="NCBI Taxonomy" id="160502"/>
    <lineage>
        <taxon>Eukaryota</taxon>
        <taxon>Fungi</taxon>
        <taxon>Fungi incertae sedis</taxon>
        <taxon>Mucoromycota</taxon>
        <taxon>Glomeromycotina</taxon>
        <taxon>Glomeromycetes</taxon>
        <taxon>Diversisporales</taxon>
        <taxon>Gigasporaceae</taxon>
        <taxon>Racocetra</taxon>
    </lineage>
</organism>
<keyword evidence="2" id="KW-1185">Reference proteome</keyword>
<reference evidence="1" key="1">
    <citation type="submission" date="2021-06" db="EMBL/GenBank/DDBJ databases">
        <authorList>
            <person name="Kallberg Y."/>
            <person name="Tangrot J."/>
            <person name="Rosling A."/>
        </authorList>
    </citation>
    <scope>NUCLEOTIDE SEQUENCE</scope>
    <source>
        <strain evidence="1">MA461A</strain>
    </source>
</reference>
<evidence type="ECO:0000313" key="2">
    <source>
        <dbReference type="Proteomes" id="UP000789920"/>
    </source>
</evidence>
<dbReference type="Proteomes" id="UP000789920">
    <property type="component" value="Unassembled WGS sequence"/>
</dbReference>
<accession>A0ACA9MAQ8</accession>
<name>A0ACA9MAQ8_9GLOM</name>
<protein>
    <submittedName>
        <fullName evidence="1">10747_t:CDS:1</fullName>
    </submittedName>
</protein>
<feature type="non-terminal residue" evidence="1">
    <location>
        <position position="1"/>
    </location>
</feature>
<gene>
    <name evidence="1" type="ORF">RPERSI_LOCUS4760</name>
</gene>
<proteinExistence type="predicted"/>